<evidence type="ECO:0000256" key="5">
    <source>
        <dbReference type="ARBA" id="ARBA00022801"/>
    </source>
</evidence>
<gene>
    <name evidence="10" type="primary">Hervk_0</name>
    <name evidence="10" type="ORF">NEOCOR_R09685</name>
</gene>
<evidence type="ECO:0000256" key="4">
    <source>
        <dbReference type="ARBA" id="ARBA00022759"/>
    </source>
</evidence>
<keyword evidence="5" id="KW-0378">Hydrolase</keyword>
<keyword evidence="11" id="KW-1185">Reference proteome</keyword>
<sequence length="84" mass="9379">GLTTKQLAPLFDLFKGDPDLLSPRQLTPETNKVLTLVEEAVNACQVHRVETGVPISIYIAIHENHPVGMIGQWNAQWEDPLHLL</sequence>
<keyword evidence="7" id="KW-0695">RNA-directed DNA polymerase</keyword>
<dbReference type="InterPro" id="IPR010661">
    <property type="entry name" value="RVT_thumb"/>
</dbReference>
<name>A0A7L2RBY7_9PASS</name>
<keyword evidence="3" id="KW-0540">Nuclease</keyword>
<dbReference type="InterPro" id="IPR043128">
    <property type="entry name" value="Rev_trsase/Diguanyl_cyclase"/>
</dbReference>
<evidence type="ECO:0000256" key="3">
    <source>
        <dbReference type="ARBA" id="ARBA00022722"/>
    </source>
</evidence>
<dbReference type="SUPFAM" id="SSF56672">
    <property type="entry name" value="DNA/RNA polymerases"/>
    <property type="match status" value="1"/>
</dbReference>
<dbReference type="Pfam" id="PF06817">
    <property type="entry name" value="RVT_thumb"/>
    <property type="match status" value="1"/>
</dbReference>
<keyword evidence="1" id="KW-0808">Transferase</keyword>
<evidence type="ECO:0000256" key="8">
    <source>
        <dbReference type="ARBA" id="ARBA00023268"/>
    </source>
</evidence>
<dbReference type="OrthoDB" id="9395730at2759"/>
<dbReference type="GO" id="GO:0004519">
    <property type="term" value="F:endonuclease activity"/>
    <property type="evidence" value="ECO:0007669"/>
    <property type="project" value="UniProtKB-KW"/>
</dbReference>
<dbReference type="AlphaFoldDB" id="A0A7L2RBY7"/>
<dbReference type="GO" id="GO:0003964">
    <property type="term" value="F:RNA-directed DNA polymerase activity"/>
    <property type="evidence" value="ECO:0007669"/>
    <property type="project" value="UniProtKB-KW"/>
</dbReference>
<evidence type="ECO:0000256" key="6">
    <source>
        <dbReference type="ARBA" id="ARBA00022833"/>
    </source>
</evidence>
<dbReference type="GO" id="GO:0035613">
    <property type="term" value="F:RNA stem-loop binding"/>
    <property type="evidence" value="ECO:0007669"/>
    <property type="project" value="TreeGrafter"/>
</dbReference>
<dbReference type="InterPro" id="IPR043502">
    <property type="entry name" value="DNA/RNA_pol_sf"/>
</dbReference>
<dbReference type="GO" id="GO:0016787">
    <property type="term" value="F:hydrolase activity"/>
    <property type="evidence" value="ECO:0007669"/>
    <property type="project" value="UniProtKB-KW"/>
</dbReference>
<keyword evidence="8" id="KW-0511">Multifunctional enzyme</keyword>
<dbReference type="Proteomes" id="UP000560066">
    <property type="component" value="Unassembled WGS sequence"/>
</dbReference>
<accession>A0A7L2RBY7</accession>
<evidence type="ECO:0000256" key="7">
    <source>
        <dbReference type="ARBA" id="ARBA00022918"/>
    </source>
</evidence>
<dbReference type="PANTHER" id="PTHR41694">
    <property type="entry name" value="ENDOGENOUS RETROVIRUS GROUP K MEMBER POL PROTEIN"/>
    <property type="match status" value="1"/>
</dbReference>
<dbReference type="EMBL" id="VYZS01003325">
    <property type="protein sequence ID" value="NXS06388.1"/>
    <property type="molecule type" value="Genomic_DNA"/>
</dbReference>
<keyword evidence="2" id="KW-0548">Nucleotidyltransferase</keyword>
<protein>
    <submittedName>
        <fullName evidence="10">PO113 protein</fullName>
    </submittedName>
</protein>
<evidence type="ECO:0000256" key="1">
    <source>
        <dbReference type="ARBA" id="ARBA00022679"/>
    </source>
</evidence>
<evidence type="ECO:0000256" key="2">
    <source>
        <dbReference type="ARBA" id="ARBA00022695"/>
    </source>
</evidence>
<reference evidence="10 11" key="1">
    <citation type="submission" date="2019-09" db="EMBL/GenBank/DDBJ databases">
        <title>Bird 10,000 Genomes (B10K) Project - Family phase.</title>
        <authorList>
            <person name="Zhang G."/>
        </authorList>
    </citation>
    <scope>NUCLEOTIDE SEQUENCE [LARGE SCALE GENOMIC DNA]</scope>
    <source>
        <strain evidence="10">B10K-DU-002-79</strain>
    </source>
</reference>
<keyword evidence="6" id="KW-0862">Zinc</keyword>
<feature type="domain" description="Reverse transcriptase thumb" evidence="9">
    <location>
        <begin position="1"/>
        <end position="34"/>
    </location>
</feature>
<dbReference type="Gene3D" id="3.30.70.270">
    <property type="match status" value="1"/>
</dbReference>
<keyword evidence="4" id="KW-0255">Endonuclease</keyword>
<comment type="caution">
    <text evidence="10">The sequence shown here is derived from an EMBL/GenBank/DDBJ whole genome shotgun (WGS) entry which is preliminary data.</text>
</comment>
<organism evidence="10 11">
    <name type="scientific">Neodrepanis coruscans</name>
    <name type="common">wattled asity</name>
    <dbReference type="NCBI Taxonomy" id="254563"/>
    <lineage>
        <taxon>Eukaryota</taxon>
        <taxon>Metazoa</taxon>
        <taxon>Chordata</taxon>
        <taxon>Craniata</taxon>
        <taxon>Vertebrata</taxon>
        <taxon>Euteleostomi</taxon>
        <taxon>Archelosauria</taxon>
        <taxon>Archosauria</taxon>
        <taxon>Dinosauria</taxon>
        <taxon>Saurischia</taxon>
        <taxon>Theropoda</taxon>
        <taxon>Coelurosauria</taxon>
        <taxon>Aves</taxon>
        <taxon>Neognathae</taxon>
        <taxon>Neoaves</taxon>
        <taxon>Telluraves</taxon>
        <taxon>Australaves</taxon>
        <taxon>Passeriformes</taxon>
        <taxon>Philepittidae</taxon>
        <taxon>Neodrepanis</taxon>
    </lineage>
</organism>
<dbReference type="PANTHER" id="PTHR41694:SF4">
    <property type="entry name" value="ENDOGENOUS RETROVIRUS GROUP K MEMBER 10 POL PROTEIN-RELATED"/>
    <property type="match status" value="1"/>
</dbReference>
<evidence type="ECO:0000313" key="11">
    <source>
        <dbReference type="Proteomes" id="UP000560066"/>
    </source>
</evidence>
<proteinExistence type="predicted"/>
<feature type="non-terminal residue" evidence="10">
    <location>
        <position position="1"/>
    </location>
</feature>
<evidence type="ECO:0000259" key="9">
    <source>
        <dbReference type="Pfam" id="PF06817"/>
    </source>
</evidence>
<feature type="non-terminal residue" evidence="10">
    <location>
        <position position="84"/>
    </location>
</feature>
<evidence type="ECO:0000313" key="10">
    <source>
        <dbReference type="EMBL" id="NXS06388.1"/>
    </source>
</evidence>